<dbReference type="InterPro" id="IPR012505">
    <property type="entry name" value="YbbR"/>
</dbReference>
<keyword evidence="1" id="KW-1133">Transmembrane helix</keyword>
<dbReference type="RefSeq" id="WP_072988055.1">
    <property type="nucleotide sequence ID" value="NZ_FQZB01000010.1"/>
</dbReference>
<feature type="transmembrane region" description="Helical" evidence="1">
    <location>
        <begin position="10"/>
        <end position="27"/>
    </location>
</feature>
<evidence type="ECO:0000256" key="1">
    <source>
        <dbReference type="SAM" id="Phobius"/>
    </source>
</evidence>
<accession>A0A1M6LYT4</accession>
<dbReference type="STRING" id="1121302.SAMN02745163_02535"/>
<dbReference type="Gene3D" id="2.170.120.40">
    <property type="entry name" value="YbbR-like domain"/>
    <property type="match status" value="2"/>
</dbReference>
<dbReference type="Gene3D" id="2.170.120.30">
    <property type="match status" value="2"/>
</dbReference>
<keyword evidence="1" id="KW-0812">Transmembrane</keyword>
<gene>
    <name evidence="2" type="ORF">SAMN02745163_02535</name>
</gene>
<organism evidence="2 3">
    <name type="scientific">Clostridium cavendishii DSM 21758</name>
    <dbReference type="NCBI Taxonomy" id="1121302"/>
    <lineage>
        <taxon>Bacteria</taxon>
        <taxon>Bacillati</taxon>
        <taxon>Bacillota</taxon>
        <taxon>Clostridia</taxon>
        <taxon>Eubacteriales</taxon>
        <taxon>Clostridiaceae</taxon>
        <taxon>Clostridium</taxon>
    </lineage>
</organism>
<reference evidence="2 3" key="1">
    <citation type="submission" date="2016-11" db="EMBL/GenBank/DDBJ databases">
        <authorList>
            <person name="Jaros S."/>
            <person name="Januszkiewicz K."/>
            <person name="Wedrychowicz H."/>
        </authorList>
    </citation>
    <scope>NUCLEOTIDE SEQUENCE [LARGE SCALE GENOMIC DNA]</scope>
    <source>
        <strain evidence="2 3">DSM 21758</strain>
    </source>
</reference>
<evidence type="ECO:0000313" key="3">
    <source>
        <dbReference type="Proteomes" id="UP000184310"/>
    </source>
</evidence>
<dbReference type="PANTHER" id="PTHR37804:SF1">
    <property type="entry name" value="CDAA REGULATORY PROTEIN CDAR"/>
    <property type="match status" value="1"/>
</dbReference>
<dbReference type="Proteomes" id="UP000184310">
    <property type="component" value="Unassembled WGS sequence"/>
</dbReference>
<keyword evidence="3" id="KW-1185">Reference proteome</keyword>
<sequence length="409" mass="44971">MDDKSKKQEIVVRIICVILSFGLWLYVSNVENTTREYKFDKVPVEILNTDILKTDYKLALVPNQNFTVTLNLEGPQNDVYRVTRDQFKIVANLKNYVLKKGLNEIPVEIVNSPSNININKKNTGVLKVKILLDEYAEKKMPIKSDIKPITQQGIYAGIPDVTPATATVSGPKEYVNKVKVLSVSGEVQNVNKNMDITLPIVAVDENNKPLQEVKVEPEVAAVSIKVNKGKSVPINVVTTGKAKEGITINSIVSVPDKVELIGDDSILDNISKIDTEPLDISKITEGGEVSIGVSIPKNVKINLQGNKVKVKIALVSTITKQFEVPVTLQGLDTTLDCKLDVQKVTVSLRGEESVINSIKNEDIKAELNLQGKKEGDYVIAPNITSEKLNNVKLTGTVPDKVKVNIVKKQ</sequence>
<dbReference type="EMBL" id="FQZB01000010">
    <property type="protein sequence ID" value="SHJ76213.1"/>
    <property type="molecule type" value="Genomic_DNA"/>
</dbReference>
<dbReference type="AlphaFoldDB" id="A0A1M6LYT4"/>
<keyword evidence="1" id="KW-0472">Membrane</keyword>
<proteinExistence type="predicted"/>
<protein>
    <submittedName>
        <fullName evidence="2">YbbR domain-containing protein</fullName>
    </submittedName>
</protein>
<dbReference type="InterPro" id="IPR053154">
    <property type="entry name" value="c-di-AMP_regulator"/>
</dbReference>
<dbReference type="Pfam" id="PF07949">
    <property type="entry name" value="YbbR"/>
    <property type="match status" value="2"/>
</dbReference>
<name>A0A1M6LYT4_9CLOT</name>
<dbReference type="OrthoDB" id="2111604at2"/>
<evidence type="ECO:0000313" key="2">
    <source>
        <dbReference type="EMBL" id="SHJ76213.1"/>
    </source>
</evidence>
<dbReference type="PANTHER" id="PTHR37804">
    <property type="entry name" value="CDAA REGULATORY PROTEIN CDAR"/>
    <property type="match status" value="1"/>
</dbReference>